<evidence type="ECO:0000256" key="2">
    <source>
        <dbReference type="ARBA" id="ARBA00022723"/>
    </source>
</evidence>
<keyword evidence="6" id="KW-1185">Reference proteome</keyword>
<organism evidence="5 6">
    <name type="scientific">Papio anubis</name>
    <name type="common">Olive baboon</name>
    <dbReference type="NCBI Taxonomy" id="9555"/>
    <lineage>
        <taxon>Eukaryota</taxon>
        <taxon>Metazoa</taxon>
        <taxon>Chordata</taxon>
        <taxon>Craniata</taxon>
        <taxon>Vertebrata</taxon>
        <taxon>Euteleostomi</taxon>
        <taxon>Mammalia</taxon>
        <taxon>Eutheria</taxon>
        <taxon>Euarchontoglires</taxon>
        <taxon>Primates</taxon>
        <taxon>Haplorrhini</taxon>
        <taxon>Catarrhini</taxon>
        <taxon>Cercopithecidae</taxon>
        <taxon>Cercopithecinae</taxon>
        <taxon>Papio</taxon>
    </lineage>
</organism>
<dbReference type="FunFam" id="4.10.10.10:FF:000002">
    <property type="entry name" value="Metallothionein"/>
    <property type="match status" value="1"/>
</dbReference>
<sequence>TTAGKLGSRRGPLGSQPHSPFPRQLPKKGGGPALSTAQSSGYGAPGSFAAHSPARERGQLALRGAGASAGRDLCTRPHLGLKEEQPAAGFQRAFQLPDLLFESLVGAPASPWLEMDPKCSCTAGVSCTCADSCKCKECKCTSCKKSECGAISRNLGLWLRLGENPRLTAAAPAAPWAVPSVPRAVSAKGRRRSAAVVPDVGTALLPVVNRATCTTWRVLLFLI</sequence>
<dbReference type="PANTHER" id="PTHR23299:SF44">
    <property type="entry name" value="METALLOTHIONEIN"/>
    <property type="match status" value="1"/>
</dbReference>
<dbReference type="Pfam" id="PF00131">
    <property type="entry name" value="Metallothio"/>
    <property type="match status" value="1"/>
</dbReference>
<dbReference type="GO" id="GO:0010273">
    <property type="term" value="P:detoxification of copper ion"/>
    <property type="evidence" value="ECO:0007669"/>
    <property type="project" value="TreeGrafter"/>
</dbReference>
<reference evidence="5 6" key="1">
    <citation type="submission" date="2012-03" db="EMBL/GenBank/DDBJ databases">
        <title>Whole Genome Assembly of Papio anubis.</title>
        <authorList>
            <person name="Liu Y.L."/>
            <person name="Abraham K.A."/>
            <person name="Akbar H.A."/>
            <person name="Ali S.A."/>
            <person name="Anosike U.A."/>
            <person name="Aqrawi P.A."/>
            <person name="Arias F.A."/>
            <person name="Attaway T.A."/>
            <person name="Awwad R.A."/>
            <person name="Babu C.B."/>
            <person name="Bandaranaike D.B."/>
            <person name="Battles P.B."/>
            <person name="Bell A.B."/>
            <person name="Beltran B.B."/>
            <person name="Berhane-Mersha D.B."/>
            <person name="Bess C.B."/>
            <person name="Bickham C.B."/>
            <person name="Bolden T.B."/>
            <person name="Carter K.C."/>
            <person name="Chau D.C."/>
            <person name="Chavez A.C."/>
            <person name="Clerc-Blankenburg K.C."/>
            <person name="Coyle M.C."/>
            <person name="Dao M.D."/>
            <person name="Davila M.L.D."/>
            <person name="Davy-Carroll L.D."/>
            <person name="Denson S.D."/>
            <person name="Dinh H.D."/>
            <person name="Fernandez S.F."/>
            <person name="Fernando P.F."/>
            <person name="Forbes L.F."/>
            <person name="Francis C.F."/>
            <person name="Francisco L.F."/>
            <person name="Fu Q.F."/>
            <person name="Garcia-Iii R.G."/>
            <person name="Garrett T.G."/>
            <person name="Gross S.G."/>
            <person name="Gubbala S.G."/>
            <person name="Hirani K.H."/>
            <person name="Hogues M.H."/>
            <person name="Hollins B.H."/>
            <person name="Jackson L.J."/>
            <person name="Javaid M.J."/>
            <person name="Jhangiani S.J."/>
            <person name="Johnson A.J."/>
            <person name="Johnson B.J."/>
            <person name="Jones J.J."/>
            <person name="Joshi V.J."/>
            <person name="Kalu J.K."/>
            <person name="Khan N.K."/>
            <person name="Korchina V.K."/>
            <person name="Kovar C.K."/>
            <person name="Lago L.L."/>
            <person name="Lara F.L."/>
            <person name="Le T.-K.L."/>
            <person name="Lee S.L."/>
            <person name="Legall-Iii F.L."/>
            <person name="Lemon S.L."/>
            <person name="Liu J.L."/>
            <person name="Liu Y.-S.L."/>
            <person name="Liyanage D.L."/>
            <person name="Lopez J.L."/>
            <person name="Lorensuhewa L.L."/>
            <person name="Mata R.M."/>
            <person name="Mathew T.M."/>
            <person name="Mercado C.M."/>
            <person name="Mercado I.M."/>
            <person name="Morales K.M."/>
            <person name="Morgan M.M."/>
            <person name="Munidasa M.M."/>
            <person name="Ngo D.N."/>
            <person name="Nguyen L.N."/>
            <person name="Nguyen T.N."/>
            <person name="Nguyen N.N."/>
            <person name="Obregon M.O."/>
            <person name="Okwuonu G.O."/>
            <person name="Ongeri F.O."/>
            <person name="Onwere C.O."/>
            <person name="Osifeso I.O."/>
            <person name="Parra A.P."/>
            <person name="Patil S.P."/>
            <person name="Perez A.P."/>
            <person name="Perez Y.P."/>
            <person name="Pham C.P."/>
            <person name="Pu L.-L.P."/>
            <person name="Puazo M.P."/>
            <person name="Quiroz J.Q."/>
            <person name="Rouhana J.R."/>
            <person name="Ruiz M.R."/>
            <person name="Ruiz S.-J.R."/>
            <person name="Saada N.S."/>
            <person name="Santibanez J.S."/>
            <person name="Scheel M.S."/>
            <person name="Schneider B.S."/>
            <person name="Simmons D.S."/>
            <person name="Sisson I.S."/>
            <person name="Tang L.-Y.T."/>
            <person name="Thornton R.T."/>
            <person name="Tisius J.T."/>
            <person name="Toledanes G.T."/>
            <person name="Trejos Z.T."/>
            <person name="Usmani K.U."/>
            <person name="Varghese R.V."/>
            <person name="Vattathil S.V."/>
            <person name="Vee V.V."/>
            <person name="Walker D.W."/>
            <person name="Weissenberger G.W."/>
            <person name="White C.W."/>
            <person name="Williams A.W."/>
            <person name="Woodworth J.W."/>
            <person name="Wright R.W."/>
            <person name="Zhu Y.Z."/>
            <person name="Han Y.H."/>
            <person name="Newsham I.N."/>
            <person name="Nazareth L.N."/>
            <person name="Worley K.W."/>
            <person name="Muzny D.M."/>
            <person name="Rogers J.R."/>
            <person name="Gibbs R.G."/>
        </authorList>
    </citation>
    <scope>NUCLEOTIDE SEQUENCE [LARGE SCALE GENOMIC DNA]</scope>
</reference>
<dbReference type="Proteomes" id="UP000028761">
    <property type="component" value="Chromosome 18"/>
</dbReference>
<proteinExistence type="inferred from homology"/>
<evidence type="ECO:0000256" key="3">
    <source>
        <dbReference type="ARBA" id="ARBA00022851"/>
    </source>
</evidence>
<name>A0A8I5NLG7_PAPAN</name>
<dbReference type="GO" id="GO:0005634">
    <property type="term" value="C:nucleus"/>
    <property type="evidence" value="ECO:0007669"/>
    <property type="project" value="TreeGrafter"/>
</dbReference>
<dbReference type="PROSITE" id="PS00203">
    <property type="entry name" value="METALLOTHIONEIN_VRT"/>
    <property type="match status" value="1"/>
</dbReference>
<evidence type="ECO:0000256" key="4">
    <source>
        <dbReference type="SAM" id="MobiDB-lite"/>
    </source>
</evidence>
<dbReference type="GO" id="GO:0046872">
    <property type="term" value="F:metal ion binding"/>
    <property type="evidence" value="ECO:0007669"/>
    <property type="project" value="UniProtKB-KW"/>
</dbReference>
<dbReference type="InterPro" id="IPR000006">
    <property type="entry name" value="Metalthion_vert"/>
</dbReference>
<accession>A0A8I5NLG7</accession>
<dbReference type="InterPro" id="IPR018064">
    <property type="entry name" value="Metalthion_vert_metal_BS"/>
</dbReference>
<dbReference type="AlphaFoldDB" id="A0A8I5NLG7"/>
<reference evidence="5" key="3">
    <citation type="submission" date="2025-09" db="UniProtKB">
        <authorList>
            <consortium name="Ensembl"/>
        </authorList>
    </citation>
    <scope>IDENTIFICATION</scope>
</reference>
<dbReference type="Gene3D" id="4.10.10.10">
    <property type="entry name" value="Metallothionein Isoform II"/>
    <property type="match status" value="1"/>
</dbReference>
<dbReference type="GO" id="GO:0071280">
    <property type="term" value="P:cellular response to copper ion"/>
    <property type="evidence" value="ECO:0007669"/>
    <property type="project" value="TreeGrafter"/>
</dbReference>
<dbReference type="GO" id="GO:0071276">
    <property type="term" value="P:cellular response to cadmium ion"/>
    <property type="evidence" value="ECO:0007669"/>
    <property type="project" value="TreeGrafter"/>
</dbReference>
<evidence type="ECO:0000256" key="1">
    <source>
        <dbReference type="ARBA" id="ARBA00007283"/>
    </source>
</evidence>
<evidence type="ECO:0000313" key="5">
    <source>
        <dbReference type="Ensembl" id="ENSPANP00000050831.1"/>
    </source>
</evidence>
<dbReference type="PANTHER" id="PTHR23299">
    <property type="entry name" value="METALLOTHIONEIN"/>
    <property type="match status" value="1"/>
</dbReference>
<reference evidence="5" key="2">
    <citation type="submission" date="2025-08" db="UniProtKB">
        <authorList>
            <consortium name="Ensembl"/>
        </authorList>
    </citation>
    <scope>IDENTIFICATION</scope>
</reference>
<dbReference type="GO" id="GO:0005737">
    <property type="term" value="C:cytoplasm"/>
    <property type="evidence" value="ECO:0007669"/>
    <property type="project" value="TreeGrafter"/>
</dbReference>
<evidence type="ECO:0000313" key="6">
    <source>
        <dbReference type="Proteomes" id="UP000028761"/>
    </source>
</evidence>
<protein>
    <recommendedName>
        <fullName evidence="7">Metallothionein</fullName>
    </recommendedName>
</protein>
<feature type="region of interest" description="Disordered" evidence="4">
    <location>
        <begin position="1"/>
        <end position="50"/>
    </location>
</feature>
<keyword evidence="2" id="KW-0479">Metal-binding</keyword>
<dbReference type="GeneTree" id="ENSGT00950000182967"/>
<dbReference type="InterPro" id="IPR023587">
    <property type="entry name" value="Metalthion_dom_sf_vert"/>
</dbReference>
<dbReference type="GO" id="GO:0006882">
    <property type="term" value="P:intracellular zinc ion homeostasis"/>
    <property type="evidence" value="ECO:0007669"/>
    <property type="project" value="TreeGrafter"/>
</dbReference>
<evidence type="ECO:0008006" key="7">
    <source>
        <dbReference type="Google" id="ProtNLM"/>
    </source>
</evidence>
<dbReference type="GO" id="GO:0071294">
    <property type="term" value="P:cellular response to zinc ion"/>
    <property type="evidence" value="ECO:0007669"/>
    <property type="project" value="TreeGrafter"/>
</dbReference>
<dbReference type="InterPro" id="IPR017854">
    <property type="entry name" value="Metalthion_dom_sf"/>
</dbReference>
<dbReference type="SUPFAM" id="SSF57868">
    <property type="entry name" value="Metallothionein"/>
    <property type="match status" value="1"/>
</dbReference>
<comment type="similarity">
    <text evidence="1">Belongs to the metallothionein superfamily. Type 1 family.</text>
</comment>
<keyword evidence="3" id="KW-0480">Metal-thiolate cluster</keyword>
<dbReference type="Ensembl" id="ENSPANT00000073970.1">
    <property type="protein sequence ID" value="ENSPANP00000050831.1"/>
    <property type="gene ID" value="ENSPANG00000016266.3"/>
</dbReference>